<comment type="caution">
    <text evidence="1">The sequence shown here is derived from an EMBL/GenBank/DDBJ whole genome shotgun (WGS) entry which is preliminary data.</text>
</comment>
<evidence type="ECO:0000313" key="2">
    <source>
        <dbReference type="Proteomes" id="UP000887159"/>
    </source>
</evidence>
<sequence length="188" mass="21292">MEKDDIDNRVIAFSIGPRTSHLTSYDSHMTLIFSCCRDSVEIKVKDSCLECHKLEHSAAEDSLCREGSLHVKSVEGQSPPIGEIRRLNLFVSAIWLPDHLTLSSHSSIDNIISRVFIKSSALKQVVAIHLWHGCKVGRSRQQPDRFSVEMYQFEEMIHVKYTEAKSSPKGVAWKFKEKSGPLRVIVVT</sequence>
<reference evidence="1" key="1">
    <citation type="submission" date="2020-08" db="EMBL/GenBank/DDBJ databases">
        <title>Multicomponent nature underlies the extraordinary mechanical properties of spider dragline silk.</title>
        <authorList>
            <person name="Kono N."/>
            <person name="Nakamura H."/>
            <person name="Mori M."/>
            <person name="Yoshida Y."/>
            <person name="Ohtoshi R."/>
            <person name="Malay A.D."/>
            <person name="Moran D.A.P."/>
            <person name="Tomita M."/>
            <person name="Numata K."/>
            <person name="Arakawa K."/>
        </authorList>
    </citation>
    <scope>NUCLEOTIDE SEQUENCE</scope>
</reference>
<protein>
    <submittedName>
        <fullName evidence="1">Uncharacterized protein</fullName>
    </submittedName>
</protein>
<evidence type="ECO:0000313" key="1">
    <source>
        <dbReference type="EMBL" id="GFY05929.1"/>
    </source>
</evidence>
<proteinExistence type="predicted"/>
<organism evidence="1 2">
    <name type="scientific">Trichonephila clavipes</name>
    <name type="common">Golden silk orbweaver</name>
    <name type="synonym">Nephila clavipes</name>
    <dbReference type="NCBI Taxonomy" id="2585209"/>
    <lineage>
        <taxon>Eukaryota</taxon>
        <taxon>Metazoa</taxon>
        <taxon>Ecdysozoa</taxon>
        <taxon>Arthropoda</taxon>
        <taxon>Chelicerata</taxon>
        <taxon>Arachnida</taxon>
        <taxon>Araneae</taxon>
        <taxon>Araneomorphae</taxon>
        <taxon>Entelegynae</taxon>
        <taxon>Araneoidea</taxon>
        <taxon>Nephilidae</taxon>
        <taxon>Trichonephila</taxon>
    </lineage>
</organism>
<accession>A0A8X6VAZ8</accession>
<dbReference type="EMBL" id="BMAU01021255">
    <property type="protein sequence ID" value="GFY05929.1"/>
    <property type="molecule type" value="Genomic_DNA"/>
</dbReference>
<gene>
    <name evidence="1" type="ORF">TNCV_4405941</name>
</gene>
<keyword evidence="2" id="KW-1185">Reference proteome</keyword>
<dbReference type="Proteomes" id="UP000887159">
    <property type="component" value="Unassembled WGS sequence"/>
</dbReference>
<name>A0A8X6VAZ8_TRICX</name>
<dbReference type="AlphaFoldDB" id="A0A8X6VAZ8"/>